<dbReference type="EMBL" id="LCYN01000017">
    <property type="protein sequence ID" value="KKZ95986.1"/>
    <property type="molecule type" value="Genomic_DNA"/>
</dbReference>
<protein>
    <recommendedName>
        <fullName evidence="2">Cupin type-2 domain-containing protein</fullName>
    </recommendedName>
</protein>
<dbReference type="PANTHER" id="PTHR35848">
    <property type="entry name" value="OXALATE-BINDING PROTEIN"/>
    <property type="match status" value="1"/>
</dbReference>
<evidence type="ECO:0000256" key="1">
    <source>
        <dbReference type="ARBA" id="ARBA00022723"/>
    </source>
</evidence>
<dbReference type="Gene3D" id="2.60.120.10">
    <property type="entry name" value="Jelly Rolls"/>
    <property type="match status" value="1"/>
</dbReference>
<evidence type="ECO:0000313" key="3">
    <source>
        <dbReference type="EMBL" id="KKZ95986.1"/>
    </source>
</evidence>
<name>A0A0G8CAC8_9BACI</name>
<evidence type="ECO:0000313" key="4">
    <source>
        <dbReference type="Proteomes" id="UP000035350"/>
    </source>
</evidence>
<dbReference type="RefSeq" id="WP_046958460.1">
    <property type="nucleotide sequence ID" value="NZ_LCYN01000017.1"/>
</dbReference>
<dbReference type="InterPro" id="IPR014710">
    <property type="entry name" value="RmlC-like_jellyroll"/>
</dbReference>
<proteinExistence type="predicted"/>
<dbReference type="InterPro" id="IPR013096">
    <property type="entry name" value="Cupin_2"/>
</dbReference>
<evidence type="ECO:0000259" key="2">
    <source>
        <dbReference type="Pfam" id="PF07883"/>
    </source>
</evidence>
<dbReference type="Pfam" id="PF07883">
    <property type="entry name" value="Cupin_2"/>
    <property type="match status" value="1"/>
</dbReference>
<dbReference type="SUPFAM" id="SSF51182">
    <property type="entry name" value="RmlC-like cupins"/>
    <property type="match status" value="1"/>
</dbReference>
<dbReference type="InterPro" id="IPR011051">
    <property type="entry name" value="RmlC_Cupin_sf"/>
</dbReference>
<dbReference type="AlphaFoldDB" id="A0A0G8CAC8"/>
<feature type="domain" description="Cupin type-2" evidence="2">
    <location>
        <begin position="34"/>
        <end position="98"/>
    </location>
</feature>
<accession>A0A0G8CAC8</accession>
<dbReference type="PATRIC" id="fig|1396.433.peg.2069"/>
<keyword evidence="1" id="KW-0479">Metal-binding</keyword>
<gene>
    <name evidence="3" type="ORF">B4147_5227</name>
</gene>
<dbReference type="GO" id="GO:0046872">
    <property type="term" value="F:metal ion binding"/>
    <property type="evidence" value="ECO:0007669"/>
    <property type="project" value="UniProtKB-KW"/>
</dbReference>
<dbReference type="Proteomes" id="UP000035350">
    <property type="component" value="Unassembled WGS sequence"/>
</dbReference>
<dbReference type="PANTHER" id="PTHR35848:SF6">
    <property type="entry name" value="CUPIN TYPE-2 DOMAIN-CONTAINING PROTEIN"/>
    <property type="match status" value="1"/>
</dbReference>
<reference evidence="4" key="2">
    <citation type="submission" date="2015-04" db="EMBL/GenBank/DDBJ databases">
        <title>Draft Genome Sequences of Eight Spore-Forming Food Isolates of Bacillus cereus Genome sequencing.</title>
        <authorList>
            <person name="Krawcyk A.O."/>
            <person name="de Jong A."/>
            <person name="Eijlander R.T."/>
            <person name="Berendsen E.M."/>
            <person name="Holsappel S."/>
            <person name="Wells-Bennik M."/>
            <person name="Kuipers O.P."/>
        </authorList>
    </citation>
    <scope>NUCLEOTIDE SEQUENCE [LARGE SCALE GENOMIC DNA]</scope>
    <source>
        <strain evidence="4">B4147</strain>
    </source>
</reference>
<reference evidence="3 4" key="1">
    <citation type="journal article" date="2015" name="Genome Announc.">
        <title>Next-Generation Whole-Genome Sequencing of Eight Strains of Bacillus cereus, Isolated from Food.</title>
        <authorList>
            <person name="Krawczyk A.O."/>
            <person name="de Jong A."/>
            <person name="Eijlander R.T."/>
            <person name="Berendsen E.M."/>
            <person name="Holsappel S."/>
            <person name="Wells-Bennik M.H."/>
            <person name="Kuipers O.P."/>
        </authorList>
    </citation>
    <scope>NUCLEOTIDE SEQUENCE [LARGE SCALE GENOMIC DNA]</scope>
    <source>
        <strain evidence="3 4">B4147</strain>
    </source>
</reference>
<comment type="caution">
    <text evidence="3">The sequence shown here is derived from an EMBL/GenBank/DDBJ whole genome shotgun (WGS) entry which is preliminary data.</text>
</comment>
<organism evidence="3 4">
    <name type="scientific">Bacillus wiedmannii</name>
    <dbReference type="NCBI Taxonomy" id="1890302"/>
    <lineage>
        <taxon>Bacteria</taxon>
        <taxon>Bacillati</taxon>
        <taxon>Bacillota</taxon>
        <taxon>Bacilli</taxon>
        <taxon>Bacillales</taxon>
        <taxon>Bacillaceae</taxon>
        <taxon>Bacillus</taxon>
        <taxon>Bacillus cereus group</taxon>
    </lineage>
</organism>
<sequence>MKNYQLTQILREKRNIDKNYYEFLHETDLSMGIYELKAGSLDMQQPHTEDEVYYIINGRAQLEVESENIFVEPGSIIYVRANMEHRFHTIEEDLTVLVFFAPAEYSCEKDFKLQR</sequence>
<dbReference type="InterPro" id="IPR051610">
    <property type="entry name" value="GPI/OXD"/>
</dbReference>